<dbReference type="Gene3D" id="2.60.120.40">
    <property type="match status" value="1"/>
</dbReference>
<name>A0AAE0S9E3_9BIVA</name>
<dbReference type="Proteomes" id="UP001195483">
    <property type="component" value="Unassembled WGS sequence"/>
</dbReference>
<comment type="caution">
    <text evidence="4">The sequence shown here is derived from an EMBL/GenBank/DDBJ whole genome shotgun (WGS) entry which is preliminary data.</text>
</comment>
<evidence type="ECO:0000256" key="2">
    <source>
        <dbReference type="ARBA" id="ARBA00022525"/>
    </source>
</evidence>
<dbReference type="PRINTS" id="PR00007">
    <property type="entry name" value="COMPLEMNTC1Q"/>
</dbReference>
<dbReference type="AlphaFoldDB" id="A0AAE0S9E3"/>
<dbReference type="SMART" id="SM00110">
    <property type="entry name" value="C1Q"/>
    <property type="match status" value="1"/>
</dbReference>
<dbReference type="InterPro" id="IPR008983">
    <property type="entry name" value="Tumour_necrosis_fac-like_dom"/>
</dbReference>
<dbReference type="InterPro" id="IPR001073">
    <property type="entry name" value="C1q_dom"/>
</dbReference>
<keyword evidence="5" id="KW-1185">Reference proteome</keyword>
<keyword evidence="2" id="KW-0964">Secreted</keyword>
<dbReference type="PROSITE" id="PS50871">
    <property type="entry name" value="C1Q"/>
    <property type="match status" value="1"/>
</dbReference>
<evidence type="ECO:0000313" key="5">
    <source>
        <dbReference type="Proteomes" id="UP001195483"/>
    </source>
</evidence>
<organism evidence="4 5">
    <name type="scientific">Potamilus streckersoni</name>
    <dbReference type="NCBI Taxonomy" id="2493646"/>
    <lineage>
        <taxon>Eukaryota</taxon>
        <taxon>Metazoa</taxon>
        <taxon>Spiralia</taxon>
        <taxon>Lophotrochozoa</taxon>
        <taxon>Mollusca</taxon>
        <taxon>Bivalvia</taxon>
        <taxon>Autobranchia</taxon>
        <taxon>Heteroconchia</taxon>
        <taxon>Palaeoheterodonta</taxon>
        <taxon>Unionida</taxon>
        <taxon>Unionoidea</taxon>
        <taxon>Unionidae</taxon>
        <taxon>Ambleminae</taxon>
        <taxon>Lampsilini</taxon>
        <taxon>Potamilus</taxon>
    </lineage>
</organism>
<dbReference type="PANTHER" id="PTHR15427:SF33">
    <property type="entry name" value="COLLAGEN IV NC1 DOMAIN-CONTAINING PROTEIN"/>
    <property type="match status" value="1"/>
</dbReference>
<gene>
    <name evidence="4" type="ORF">CHS0354_007929</name>
</gene>
<evidence type="ECO:0000256" key="1">
    <source>
        <dbReference type="ARBA" id="ARBA00004613"/>
    </source>
</evidence>
<dbReference type="PANTHER" id="PTHR15427">
    <property type="entry name" value="EMILIN ELASTIN MICROFIBRIL INTERFACE-LOCATED PROTEIN ELASTIN MICROFIBRIL INTERFACER"/>
    <property type="match status" value="1"/>
</dbReference>
<protein>
    <recommendedName>
        <fullName evidence="3">C1q domain-containing protein</fullName>
    </recommendedName>
</protein>
<dbReference type="Pfam" id="PF00386">
    <property type="entry name" value="C1q"/>
    <property type="match status" value="1"/>
</dbReference>
<dbReference type="GO" id="GO:0005581">
    <property type="term" value="C:collagen trimer"/>
    <property type="evidence" value="ECO:0007669"/>
    <property type="project" value="UniProtKB-KW"/>
</dbReference>
<comment type="subcellular location">
    <subcellularLocation>
        <location evidence="1">Secreted</location>
    </subcellularLocation>
</comment>
<reference evidence="4" key="3">
    <citation type="submission" date="2023-05" db="EMBL/GenBank/DDBJ databases">
        <authorList>
            <person name="Smith C.H."/>
        </authorList>
    </citation>
    <scope>NUCLEOTIDE SEQUENCE</scope>
    <source>
        <strain evidence="4">CHS0354</strain>
        <tissue evidence="4">Mantle</tissue>
    </source>
</reference>
<dbReference type="SUPFAM" id="SSF49842">
    <property type="entry name" value="TNF-like"/>
    <property type="match status" value="1"/>
</dbReference>
<evidence type="ECO:0000313" key="4">
    <source>
        <dbReference type="EMBL" id="KAK3587438.1"/>
    </source>
</evidence>
<dbReference type="EMBL" id="JAEAOA010000534">
    <property type="protein sequence ID" value="KAK3587438.1"/>
    <property type="molecule type" value="Genomic_DNA"/>
</dbReference>
<evidence type="ECO:0000259" key="3">
    <source>
        <dbReference type="PROSITE" id="PS50871"/>
    </source>
</evidence>
<reference evidence="4" key="1">
    <citation type="journal article" date="2021" name="Genome Biol. Evol.">
        <title>A High-Quality Reference Genome for a Parasitic Bivalve with Doubly Uniparental Inheritance (Bivalvia: Unionida).</title>
        <authorList>
            <person name="Smith C.H."/>
        </authorList>
    </citation>
    <scope>NUCLEOTIDE SEQUENCE</scope>
    <source>
        <strain evidence="4">CHS0354</strain>
    </source>
</reference>
<reference evidence="4" key="2">
    <citation type="journal article" date="2021" name="Genome Biol. Evol.">
        <title>Developing a high-quality reference genome for a parasitic bivalve with doubly uniparental inheritance (Bivalvia: Unionida).</title>
        <authorList>
            <person name="Smith C.H."/>
        </authorList>
    </citation>
    <scope>NUCLEOTIDE SEQUENCE</scope>
    <source>
        <strain evidence="4">CHS0354</strain>
        <tissue evidence="4">Mantle</tissue>
    </source>
</reference>
<accession>A0AAE0S9E3</accession>
<feature type="domain" description="C1q" evidence="3">
    <location>
        <begin position="47"/>
        <end position="183"/>
    </location>
</feature>
<proteinExistence type="predicted"/>
<dbReference type="InterPro" id="IPR050392">
    <property type="entry name" value="Collagen/C1q_domain"/>
</dbReference>
<sequence length="185" mass="20405">MGSSFKTKILGMTAGQIHLLSLILGAASAFQFSGINLNVPLYRRVAHSDIHVAFSAGLTHNVELHAPINITYDRVFLNQGGGYNNGTGVFTCPHSGAYVFMFHGISDSDGQLWLDLMKNGEYMVSGYAHQTQDYASASNAILLSLEENDRVTIQGRGDNWLYNKPDEVYATFSGFLLYPEYQNPK</sequence>